<evidence type="ECO:0008006" key="3">
    <source>
        <dbReference type="Google" id="ProtNLM"/>
    </source>
</evidence>
<dbReference type="RefSeq" id="WP_377096294.1">
    <property type="nucleotide sequence ID" value="NZ_JBHSJM010000001.1"/>
</dbReference>
<gene>
    <name evidence="1" type="ORF">ACFSQZ_00490</name>
</gene>
<organism evidence="1 2">
    <name type="scientific">Rubritalea spongiae</name>
    <dbReference type="NCBI Taxonomy" id="430797"/>
    <lineage>
        <taxon>Bacteria</taxon>
        <taxon>Pseudomonadati</taxon>
        <taxon>Verrucomicrobiota</taxon>
        <taxon>Verrucomicrobiia</taxon>
        <taxon>Verrucomicrobiales</taxon>
        <taxon>Rubritaleaceae</taxon>
        <taxon>Rubritalea</taxon>
    </lineage>
</organism>
<name>A0ABW5DZ55_9BACT</name>
<dbReference type="Proteomes" id="UP001597297">
    <property type="component" value="Unassembled WGS sequence"/>
</dbReference>
<protein>
    <recommendedName>
        <fullName evidence="3">DUF2267 domain-containing protein</fullName>
    </recommendedName>
</protein>
<sequence>MNELKQQLIDKLGIDEAMADTAIQLVFSYAKDKLPENLRGPLDQISKGETPDMGDTAMNALKGFLG</sequence>
<comment type="caution">
    <text evidence="1">The sequence shown here is derived from an EMBL/GenBank/DDBJ whole genome shotgun (WGS) entry which is preliminary data.</text>
</comment>
<evidence type="ECO:0000313" key="1">
    <source>
        <dbReference type="EMBL" id="MFD2274933.1"/>
    </source>
</evidence>
<dbReference type="EMBL" id="JBHUJC010000001">
    <property type="protein sequence ID" value="MFD2274933.1"/>
    <property type="molecule type" value="Genomic_DNA"/>
</dbReference>
<evidence type="ECO:0000313" key="2">
    <source>
        <dbReference type="Proteomes" id="UP001597297"/>
    </source>
</evidence>
<keyword evidence="2" id="KW-1185">Reference proteome</keyword>
<reference evidence="2" key="1">
    <citation type="journal article" date="2019" name="Int. J. Syst. Evol. Microbiol.">
        <title>The Global Catalogue of Microorganisms (GCM) 10K type strain sequencing project: providing services to taxonomists for standard genome sequencing and annotation.</title>
        <authorList>
            <consortium name="The Broad Institute Genomics Platform"/>
            <consortium name="The Broad Institute Genome Sequencing Center for Infectious Disease"/>
            <person name="Wu L."/>
            <person name="Ma J."/>
        </authorList>
    </citation>
    <scope>NUCLEOTIDE SEQUENCE [LARGE SCALE GENOMIC DNA]</scope>
    <source>
        <strain evidence="2">JCM 16545</strain>
    </source>
</reference>
<accession>A0ABW5DZ55</accession>
<proteinExistence type="predicted"/>